<dbReference type="AlphaFoldDB" id="A0A1I3MEE9"/>
<gene>
    <name evidence="2" type="ORF">SAMN04487893_102126</name>
</gene>
<reference evidence="3" key="1">
    <citation type="submission" date="2016-10" db="EMBL/GenBank/DDBJ databases">
        <authorList>
            <person name="Varghese N."/>
            <person name="Submissions S."/>
        </authorList>
    </citation>
    <scope>NUCLEOTIDE SEQUENCE [LARGE SCALE GENOMIC DNA]</scope>
    <source>
        <strain evidence="3">DSM 26542</strain>
    </source>
</reference>
<proteinExistence type="predicted"/>
<keyword evidence="1" id="KW-1133">Transmembrane helix</keyword>
<name>A0A1I3MEE9_9FLAO</name>
<keyword evidence="1" id="KW-0472">Membrane</keyword>
<dbReference type="OrthoDB" id="1027344at2"/>
<accession>A0A1I3MEE9</accession>
<sequence length="109" mass="13366">MYRVLVVGGLIPKGFDGLSFFPFLFVKDKKLLDSKVFMNHEKIHLKQQLEMLLLIFYVWYLLEFVVRWIQCGSRYRAYREISFEKEAYQNEMDLDYLTRRKLFSFIKYL</sequence>
<protein>
    <recommendedName>
        <fullName evidence="4">DUF4157 domain-containing protein</fullName>
    </recommendedName>
</protein>
<dbReference type="STRING" id="1150112.SAMN04487893_102126"/>
<evidence type="ECO:0008006" key="4">
    <source>
        <dbReference type="Google" id="ProtNLM"/>
    </source>
</evidence>
<dbReference type="Proteomes" id="UP000243887">
    <property type="component" value="Unassembled WGS sequence"/>
</dbReference>
<keyword evidence="3" id="KW-1185">Reference proteome</keyword>
<keyword evidence="1" id="KW-0812">Transmembrane</keyword>
<evidence type="ECO:0000313" key="3">
    <source>
        <dbReference type="Proteomes" id="UP000243887"/>
    </source>
</evidence>
<evidence type="ECO:0000313" key="2">
    <source>
        <dbReference type="EMBL" id="SFI95066.1"/>
    </source>
</evidence>
<feature type="transmembrane region" description="Helical" evidence="1">
    <location>
        <begin position="51"/>
        <end position="69"/>
    </location>
</feature>
<dbReference type="EMBL" id="FORU01000002">
    <property type="protein sequence ID" value="SFI95066.1"/>
    <property type="molecule type" value="Genomic_DNA"/>
</dbReference>
<dbReference type="RefSeq" id="WP_090677901.1">
    <property type="nucleotide sequence ID" value="NZ_FORU01000002.1"/>
</dbReference>
<organism evidence="2 3">
    <name type="scientific">Myroides guanonis</name>
    <dbReference type="NCBI Taxonomy" id="1150112"/>
    <lineage>
        <taxon>Bacteria</taxon>
        <taxon>Pseudomonadati</taxon>
        <taxon>Bacteroidota</taxon>
        <taxon>Flavobacteriia</taxon>
        <taxon>Flavobacteriales</taxon>
        <taxon>Flavobacteriaceae</taxon>
        <taxon>Myroides</taxon>
    </lineage>
</organism>
<evidence type="ECO:0000256" key="1">
    <source>
        <dbReference type="SAM" id="Phobius"/>
    </source>
</evidence>